<name>A0AAN6MEF3_9PEZI</name>
<dbReference type="AlphaFoldDB" id="A0AAN6MEF3"/>
<feature type="non-terminal residue" evidence="2">
    <location>
        <position position="1"/>
    </location>
</feature>
<accession>A0AAN6MEF3</accession>
<evidence type="ECO:0000313" key="3">
    <source>
        <dbReference type="Proteomes" id="UP001303889"/>
    </source>
</evidence>
<organism evidence="2 3">
    <name type="scientific">Staphylotrichum tortipilum</name>
    <dbReference type="NCBI Taxonomy" id="2831512"/>
    <lineage>
        <taxon>Eukaryota</taxon>
        <taxon>Fungi</taxon>
        <taxon>Dikarya</taxon>
        <taxon>Ascomycota</taxon>
        <taxon>Pezizomycotina</taxon>
        <taxon>Sordariomycetes</taxon>
        <taxon>Sordariomycetidae</taxon>
        <taxon>Sordariales</taxon>
        <taxon>Chaetomiaceae</taxon>
        <taxon>Staphylotrichum</taxon>
    </lineage>
</organism>
<reference evidence="2" key="2">
    <citation type="submission" date="2023-05" db="EMBL/GenBank/DDBJ databases">
        <authorList>
            <consortium name="Lawrence Berkeley National Laboratory"/>
            <person name="Steindorff A."/>
            <person name="Hensen N."/>
            <person name="Bonometti L."/>
            <person name="Westerberg I."/>
            <person name="Brannstrom I.O."/>
            <person name="Guillou S."/>
            <person name="Cros-Aarteil S."/>
            <person name="Calhoun S."/>
            <person name="Haridas S."/>
            <person name="Kuo A."/>
            <person name="Mondo S."/>
            <person name="Pangilinan J."/>
            <person name="Riley R."/>
            <person name="Labutti K."/>
            <person name="Andreopoulos B."/>
            <person name="Lipzen A."/>
            <person name="Chen C."/>
            <person name="Yanf M."/>
            <person name="Daum C."/>
            <person name="Ng V."/>
            <person name="Clum A."/>
            <person name="Ohm R."/>
            <person name="Martin F."/>
            <person name="Silar P."/>
            <person name="Natvig D."/>
            <person name="Lalanne C."/>
            <person name="Gautier V."/>
            <person name="Ament-Velasquez S.L."/>
            <person name="Kruys A."/>
            <person name="Hutchinson M.I."/>
            <person name="Powell A.J."/>
            <person name="Barry K."/>
            <person name="Miller A.N."/>
            <person name="Grigoriev I.V."/>
            <person name="Debuchy R."/>
            <person name="Gladieux P."/>
            <person name="Thoren M.H."/>
            <person name="Johannesson H."/>
        </authorList>
    </citation>
    <scope>NUCLEOTIDE SEQUENCE</scope>
    <source>
        <strain evidence="2">CBS 103.79</strain>
    </source>
</reference>
<evidence type="ECO:0000256" key="1">
    <source>
        <dbReference type="SAM" id="MobiDB-lite"/>
    </source>
</evidence>
<gene>
    <name evidence="2" type="ORF">C8A05DRAFT_18869</name>
</gene>
<proteinExistence type="predicted"/>
<comment type="caution">
    <text evidence="2">The sequence shown here is derived from an EMBL/GenBank/DDBJ whole genome shotgun (WGS) entry which is preliminary data.</text>
</comment>
<sequence length="204" mass="23504">QYLRDACPLEVFTRLGMAHTCCVFGWAKDDSHAVFPSRHQRDPETVRQLEDEDFEFCEQLECILELYDKALKKYKGTVDEFWEWWWAILQPLLPEIPARERRRTFGDYHLNHSSGGLIDPCDTALPDPRWEYYWAADDEEVGNDPDDSQGHQEMDFLDEIREYFANILSQDLLGSDTTQQPRSDEAAVLGGVTEQGPEGAVAEA</sequence>
<reference evidence="2" key="1">
    <citation type="journal article" date="2023" name="Mol. Phylogenet. Evol.">
        <title>Genome-scale phylogeny and comparative genomics of the fungal order Sordariales.</title>
        <authorList>
            <person name="Hensen N."/>
            <person name="Bonometti L."/>
            <person name="Westerberg I."/>
            <person name="Brannstrom I.O."/>
            <person name="Guillou S."/>
            <person name="Cros-Aarteil S."/>
            <person name="Calhoun S."/>
            <person name="Haridas S."/>
            <person name="Kuo A."/>
            <person name="Mondo S."/>
            <person name="Pangilinan J."/>
            <person name="Riley R."/>
            <person name="LaButti K."/>
            <person name="Andreopoulos B."/>
            <person name="Lipzen A."/>
            <person name="Chen C."/>
            <person name="Yan M."/>
            <person name="Daum C."/>
            <person name="Ng V."/>
            <person name="Clum A."/>
            <person name="Steindorff A."/>
            <person name="Ohm R.A."/>
            <person name="Martin F."/>
            <person name="Silar P."/>
            <person name="Natvig D.O."/>
            <person name="Lalanne C."/>
            <person name="Gautier V."/>
            <person name="Ament-Velasquez S.L."/>
            <person name="Kruys A."/>
            <person name="Hutchinson M.I."/>
            <person name="Powell A.J."/>
            <person name="Barry K."/>
            <person name="Miller A.N."/>
            <person name="Grigoriev I.V."/>
            <person name="Debuchy R."/>
            <person name="Gladieux P."/>
            <person name="Hiltunen Thoren M."/>
            <person name="Johannesson H."/>
        </authorList>
    </citation>
    <scope>NUCLEOTIDE SEQUENCE</scope>
    <source>
        <strain evidence="2">CBS 103.79</strain>
    </source>
</reference>
<dbReference type="EMBL" id="MU855912">
    <property type="protein sequence ID" value="KAK3898586.1"/>
    <property type="molecule type" value="Genomic_DNA"/>
</dbReference>
<protein>
    <submittedName>
        <fullName evidence="2">Uncharacterized protein</fullName>
    </submittedName>
</protein>
<keyword evidence="3" id="KW-1185">Reference proteome</keyword>
<feature type="region of interest" description="Disordered" evidence="1">
    <location>
        <begin position="174"/>
        <end position="204"/>
    </location>
</feature>
<evidence type="ECO:0000313" key="2">
    <source>
        <dbReference type="EMBL" id="KAK3898586.1"/>
    </source>
</evidence>
<dbReference type="Proteomes" id="UP001303889">
    <property type="component" value="Unassembled WGS sequence"/>
</dbReference>